<protein>
    <submittedName>
        <fullName evidence="1">Uncharacterized protein</fullName>
    </submittedName>
</protein>
<organism evidence="1 2">
    <name type="scientific">Vitis vinifera</name>
    <name type="common">Grape</name>
    <dbReference type="NCBI Taxonomy" id="29760"/>
    <lineage>
        <taxon>Eukaryota</taxon>
        <taxon>Viridiplantae</taxon>
        <taxon>Streptophyta</taxon>
        <taxon>Embryophyta</taxon>
        <taxon>Tracheophyta</taxon>
        <taxon>Spermatophyta</taxon>
        <taxon>Magnoliopsida</taxon>
        <taxon>eudicotyledons</taxon>
        <taxon>Gunneridae</taxon>
        <taxon>Pentapetalae</taxon>
        <taxon>rosids</taxon>
        <taxon>Vitales</taxon>
        <taxon>Vitaceae</taxon>
        <taxon>Viteae</taxon>
        <taxon>Vitis</taxon>
    </lineage>
</organism>
<evidence type="ECO:0000313" key="1">
    <source>
        <dbReference type="EMBL" id="CBI19545.3"/>
    </source>
</evidence>
<reference evidence="2" key="1">
    <citation type="journal article" date="2007" name="Nature">
        <title>The grapevine genome sequence suggests ancestral hexaploidization in major angiosperm phyla.</title>
        <authorList>
            <consortium name="The French-Italian Public Consortium for Grapevine Genome Characterization."/>
            <person name="Jaillon O."/>
            <person name="Aury J.-M."/>
            <person name="Noel B."/>
            <person name="Policriti A."/>
            <person name="Clepet C."/>
            <person name="Casagrande A."/>
            <person name="Choisne N."/>
            <person name="Aubourg S."/>
            <person name="Vitulo N."/>
            <person name="Jubin C."/>
            <person name="Vezzi A."/>
            <person name="Legeai F."/>
            <person name="Hugueney P."/>
            <person name="Dasilva C."/>
            <person name="Horner D."/>
            <person name="Mica E."/>
            <person name="Jublot D."/>
            <person name="Poulain J."/>
            <person name="Bruyere C."/>
            <person name="Billault A."/>
            <person name="Segurens B."/>
            <person name="Gouyvenoux M."/>
            <person name="Ugarte E."/>
            <person name="Cattonaro F."/>
            <person name="Anthouard V."/>
            <person name="Vico V."/>
            <person name="Del Fabbro C."/>
            <person name="Alaux M."/>
            <person name="Di Gaspero G."/>
            <person name="Dumas V."/>
            <person name="Felice N."/>
            <person name="Paillard S."/>
            <person name="Juman I."/>
            <person name="Moroldo M."/>
            <person name="Scalabrin S."/>
            <person name="Canaguier A."/>
            <person name="Le Clainche I."/>
            <person name="Malacrida G."/>
            <person name="Durand E."/>
            <person name="Pesole G."/>
            <person name="Laucou V."/>
            <person name="Chatelet P."/>
            <person name="Merdinoglu D."/>
            <person name="Delledonne M."/>
            <person name="Pezzotti M."/>
            <person name="Lecharny A."/>
            <person name="Scarpelli C."/>
            <person name="Artiguenave F."/>
            <person name="Pe M.E."/>
            <person name="Valle G."/>
            <person name="Morgante M."/>
            <person name="Caboche M."/>
            <person name="Adam-Blondon A.-F."/>
            <person name="Weissenbach J."/>
            <person name="Quetier F."/>
            <person name="Wincker P."/>
        </authorList>
    </citation>
    <scope>NUCLEOTIDE SEQUENCE [LARGE SCALE GENOMIC DNA]</scope>
    <source>
        <strain evidence="2">cv. Pinot noir / PN40024</strain>
    </source>
</reference>
<name>E0CP88_VITVI</name>
<dbReference type="AlphaFoldDB" id="E0CP88"/>
<dbReference type="Proteomes" id="UP000009183">
    <property type="component" value="Chromosome 18"/>
</dbReference>
<keyword evidence="2" id="KW-1185">Reference proteome</keyword>
<dbReference type="InParanoid" id="E0CP88"/>
<dbReference type="HOGENOM" id="CLU_3208684_0_0_1"/>
<evidence type="ECO:0000313" key="2">
    <source>
        <dbReference type="Proteomes" id="UP000009183"/>
    </source>
</evidence>
<accession>E0CP88</accession>
<dbReference type="EMBL" id="FN595227">
    <property type="protein sequence ID" value="CBI19545.3"/>
    <property type="molecule type" value="Genomic_DNA"/>
</dbReference>
<dbReference type="PaxDb" id="29760-VIT_18s0001g10840.t01"/>
<gene>
    <name evidence="1" type="ordered locus">VIT_18s0001g10840</name>
</gene>
<proteinExistence type="predicted"/>
<sequence>MLVVFEIKLIQVDRFLIRPQCNSTWRYLVKLNIFKKGPLFFGGLF</sequence>